<organism evidence="1">
    <name type="scientific">Amphimedon queenslandica</name>
    <name type="common">Sponge</name>
    <dbReference type="NCBI Taxonomy" id="400682"/>
    <lineage>
        <taxon>Eukaryota</taxon>
        <taxon>Metazoa</taxon>
        <taxon>Porifera</taxon>
        <taxon>Demospongiae</taxon>
        <taxon>Heteroscleromorpha</taxon>
        <taxon>Haplosclerida</taxon>
        <taxon>Niphatidae</taxon>
        <taxon>Amphimedon</taxon>
    </lineage>
</organism>
<reference evidence="1" key="1">
    <citation type="submission" date="2017-05" db="UniProtKB">
        <authorList>
            <consortium name="EnsemblMetazoa"/>
        </authorList>
    </citation>
    <scope>IDENTIFICATION</scope>
</reference>
<sequence length="363" mass="42276">KPDEEGNSAYRNLLSCLSNIDLKKELHRSVERLCRQFIKLIQGKSIDWLRNTPLPLYHFLRGISEPFVPIEMNLEMEWTFWQTIKDNKRSFHKYLQEKDSRFKDIYLSLEDLMKFDPVLMKVVLYLCPEDQLHTIIPLAPPFLITSYLIHIYKDKGIKENVASLLNLCIKNLEISLSQLEKEEWRTNADKLYQISVKLIEIVFKKIQSTEKHHQTVLFAIINYYLYLVSKMYENEEEPDTKSHIKKMLDILISWFNHHHVIGGSSFGGATGIKQQKVKEELQIWISLYECVKCPECISDLWTRQLKALLEARTEEVSSNKSKVAVFLEVVKHENCPEGIVDIFIVTALNGLASLKGNVSMSNV</sequence>
<name>A0A1X7VJE0_AMPQE</name>
<dbReference type="AlphaFoldDB" id="A0A1X7VJE0"/>
<dbReference type="OrthoDB" id="2423195at2759"/>
<evidence type="ECO:0000313" key="1">
    <source>
        <dbReference type="EnsemblMetazoa" id="Aqu2.1.40039_001"/>
    </source>
</evidence>
<accession>A0A1X7VJE0</accession>
<proteinExistence type="predicted"/>
<dbReference type="InParanoid" id="A0A1X7VJE0"/>
<protein>
    <submittedName>
        <fullName evidence="1">Uncharacterized protein</fullName>
    </submittedName>
</protein>
<dbReference type="EnsemblMetazoa" id="Aqu2.1.40039_001">
    <property type="protein sequence ID" value="Aqu2.1.40039_001"/>
    <property type="gene ID" value="Aqu2.1.40039"/>
</dbReference>